<dbReference type="PANTHER" id="PTHR42910:SF1">
    <property type="entry name" value="MAJOR FACILITATOR SUPERFAMILY (MFS) PROFILE DOMAIN-CONTAINING PROTEIN"/>
    <property type="match status" value="1"/>
</dbReference>
<dbReference type="PROSITE" id="PS50850">
    <property type="entry name" value="MFS"/>
    <property type="match status" value="1"/>
</dbReference>
<accession>A0ABU5IEG3</accession>
<gene>
    <name evidence="6" type="ORF">SM757_13110</name>
</gene>
<feature type="domain" description="Major facilitator superfamily (MFS) profile" evidence="5">
    <location>
        <begin position="27"/>
        <end position="410"/>
    </location>
</feature>
<feature type="transmembrane region" description="Helical" evidence="4">
    <location>
        <begin position="293"/>
        <end position="315"/>
    </location>
</feature>
<evidence type="ECO:0000313" key="6">
    <source>
        <dbReference type="EMBL" id="MDZ5457513.1"/>
    </source>
</evidence>
<dbReference type="PANTHER" id="PTHR42910">
    <property type="entry name" value="TRANSPORTER SCO4007-RELATED"/>
    <property type="match status" value="1"/>
</dbReference>
<sequence>MSTIHTAHASPPAAAAGRPAEGLPASLVLLLGAGAGFAAASLYYAQPLLGLLADDLHVDAGAMGGVPTLTQLGYAAGLALLAPLGDRYDRRRIILVKAVLLVLALLMAASASSLPALLAASLAIGLSATVAQDFVPAAATLAPPAQRGRAVGTVMTGLLLGILLSRVAAGVVAEQWGWRTVFVAASLSVAAIAVVARLRLPRFEPTTQLSYLALLGTLPALWRRHRALRLAAVAQGLLSVGFSAFWSTLAVMLHGAPFHLGSSAAGAFGIAGAAGALAAPLAGRIADRRGPEVVTRLGAGLAALSFAAMFVLPWLPVPLALALLCATAVGFDMGVQGSLIGHQSIVYGLEPAARSRLNAVLFVVIFLGMASGAALGAALFAAFGWMGVTVLSTASALGALAVRVLGARRG</sequence>
<evidence type="ECO:0000256" key="1">
    <source>
        <dbReference type="ARBA" id="ARBA00022692"/>
    </source>
</evidence>
<evidence type="ECO:0000256" key="2">
    <source>
        <dbReference type="ARBA" id="ARBA00022989"/>
    </source>
</evidence>
<feature type="transmembrane region" description="Helical" evidence="4">
    <location>
        <begin position="65"/>
        <end position="82"/>
    </location>
</feature>
<dbReference type="RefSeq" id="WP_322465809.1">
    <property type="nucleotide sequence ID" value="NZ_JAXOJX010000019.1"/>
</dbReference>
<dbReference type="InterPro" id="IPR036259">
    <property type="entry name" value="MFS_trans_sf"/>
</dbReference>
<dbReference type="Gene3D" id="1.20.1250.20">
    <property type="entry name" value="MFS general substrate transporter like domains"/>
    <property type="match status" value="1"/>
</dbReference>
<feature type="transmembrane region" description="Helical" evidence="4">
    <location>
        <begin position="258"/>
        <end position="281"/>
    </location>
</feature>
<organism evidence="6 7">
    <name type="scientific">Azohydromonas lata</name>
    <dbReference type="NCBI Taxonomy" id="45677"/>
    <lineage>
        <taxon>Bacteria</taxon>
        <taxon>Pseudomonadati</taxon>
        <taxon>Pseudomonadota</taxon>
        <taxon>Betaproteobacteria</taxon>
        <taxon>Burkholderiales</taxon>
        <taxon>Sphaerotilaceae</taxon>
        <taxon>Azohydromonas</taxon>
    </lineage>
</organism>
<protein>
    <submittedName>
        <fullName evidence="6">MFS transporter</fullName>
    </submittedName>
</protein>
<dbReference type="Pfam" id="PF07690">
    <property type="entry name" value="MFS_1"/>
    <property type="match status" value="1"/>
</dbReference>
<dbReference type="InterPro" id="IPR020846">
    <property type="entry name" value="MFS_dom"/>
</dbReference>
<proteinExistence type="predicted"/>
<keyword evidence="7" id="KW-1185">Reference proteome</keyword>
<evidence type="ECO:0000256" key="4">
    <source>
        <dbReference type="SAM" id="Phobius"/>
    </source>
</evidence>
<dbReference type="Proteomes" id="UP001293718">
    <property type="component" value="Unassembled WGS sequence"/>
</dbReference>
<reference evidence="6 7" key="1">
    <citation type="submission" date="2023-11" db="EMBL/GenBank/DDBJ databases">
        <title>Draft genome of Azohydromonas lata strain H1 (DSM1123), a polyhydroxyalkanoate producer.</title>
        <authorList>
            <person name="Traversa D."/>
            <person name="D'Addabbo P."/>
            <person name="Pazzani C."/>
            <person name="Manzari C."/>
            <person name="Chiara M."/>
            <person name="Scrascia M."/>
        </authorList>
    </citation>
    <scope>NUCLEOTIDE SEQUENCE [LARGE SCALE GENOMIC DNA]</scope>
    <source>
        <strain evidence="6 7">H1</strain>
    </source>
</reference>
<comment type="caution">
    <text evidence="6">The sequence shown here is derived from an EMBL/GenBank/DDBJ whole genome shotgun (WGS) entry which is preliminary data.</text>
</comment>
<keyword evidence="2 4" id="KW-1133">Transmembrane helix</keyword>
<feature type="transmembrane region" description="Helical" evidence="4">
    <location>
        <begin position="94"/>
        <end position="111"/>
    </location>
</feature>
<dbReference type="SUPFAM" id="SSF103473">
    <property type="entry name" value="MFS general substrate transporter"/>
    <property type="match status" value="1"/>
</dbReference>
<keyword evidence="1 4" id="KW-0812">Transmembrane</keyword>
<dbReference type="InterPro" id="IPR011701">
    <property type="entry name" value="MFS"/>
</dbReference>
<feature type="transmembrane region" description="Helical" evidence="4">
    <location>
        <begin position="227"/>
        <end position="246"/>
    </location>
</feature>
<feature type="transmembrane region" description="Helical" evidence="4">
    <location>
        <begin position="181"/>
        <end position="200"/>
    </location>
</feature>
<feature type="transmembrane region" description="Helical" evidence="4">
    <location>
        <begin position="27"/>
        <end position="45"/>
    </location>
</feature>
<feature type="transmembrane region" description="Helical" evidence="4">
    <location>
        <begin position="321"/>
        <end position="340"/>
    </location>
</feature>
<dbReference type="EMBL" id="JAXOJX010000019">
    <property type="protein sequence ID" value="MDZ5457513.1"/>
    <property type="molecule type" value="Genomic_DNA"/>
</dbReference>
<evidence type="ECO:0000259" key="5">
    <source>
        <dbReference type="PROSITE" id="PS50850"/>
    </source>
</evidence>
<name>A0ABU5IEG3_9BURK</name>
<evidence type="ECO:0000256" key="3">
    <source>
        <dbReference type="ARBA" id="ARBA00023136"/>
    </source>
</evidence>
<keyword evidence="3 4" id="KW-0472">Membrane</keyword>
<feature type="transmembrane region" description="Helical" evidence="4">
    <location>
        <begin position="360"/>
        <end position="382"/>
    </location>
</feature>
<feature type="transmembrane region" description="Helical" evidence="4">
    <location>
        <begin position="150"/>
        <end position="169"/>
    </location>
</feature>
<feature type="transmembrane region" description="Helical" evidence="4">
    <location>
        <begin position="117"/>
        <end position="138"/>
    </location>
</feature>
<feature type="transmembrane region" description="Helical" evidence="4">
    <location>
        <begin position="388"/>
        <end position="406"/>
    </location>
</feature>
<evidence type="ECO:0000313" key="7">
    <source>
        <dbReference type="Proteomes" id="UP001293718"/>
    </source>
</evidence>